<keyword evidence="2 4" id="KW-0863">Zinc-finger</keyword>
<keyword evidence="5" id="KW-0175">Coiled coil</keyword>
<keyword evidence="1" id="KW-0479">Metal-binding</keyword>
<feature type="region of interest" description="Disordered" evidence="6">
    <location>
        <begin position="357"/>
        <end position="409"/>
    </location>
</feature>
<organism evidence="8 9">
    <name type="scientific">Denticeps clupeoides</name>
    <name type="common">denticle herring</name>
    <dbReference type="NCBI Taxonomy" id="299321"/>
    <lineage>
        <taxon>Eukaryota</taxon>
        <taxon>Metazoa</taxon>
        <taxon>Chordata</taxon>
        <taxon>Craniata</taxon>
        <taxon>Vertebrata</taxon>
        <taxon>Euteleostomi</taxon>
        <taxon>Actinopterygii</taxon>
        <taxon>Neopterygii</taxon>
        <taxon>Teleostei</taxon>
        <taxon>Clupei</taxon>
        <taxon>Clupeiformes</taxon>
        <taxon>Denticipitoidei</taxon>
        <taxon>Denticipitidae</taxon>
        <taxon>Denticeps</taxon>
    </lineage>
</organism>
<dbReference type="GO" id="GO:0008270">
    <property type="term" value="F:zinc ion binding"/>
    <property type="evidence" value="ECO:0007669"/>
    <property type="project" value="UniProtKB-KW"/>
</dbReference>
<dbReference type="Gene3D" id="2.60.120.920">
    <property type="match status" value="1"/>
</dbReference>
<dbReference type="Proteomes" id="UP000694580">
    <property type="component" value="Chromosome 1"/>
</dbReference>
<dbReference type="PANTHER" id="PTHR25465:SF32">
    <property type="entry name" value="BLOODTHIRSTY-RELATED GENE FAMILY, MEMBER 16 ISOFORM X1-RELATED"/>
    <property type="match status" value="1"/>
</dbReference>
<feature type="coiled-coil region" evidence="5">
    <location>
        <begin position="96"/>
        <end position="126"/>
    </location>
</feature>
<sequence length="565" mass="64263">MYKKTPDWVQCETCSEKATKSCLNCGTTYCETHLKPHMVAKRLKKHKLMDPVENLEDYICKKHERPLQFFCRDDQTCVCQFCTEGDHRGHNTVPVEEEYEEKKSQLKKTQREVQEIIQDREKMHKKFKATHALRETQKNQLKADIEDKFCLEKILPRLLEGMEEEQRAAERQAEGLIKDLQQEITEHQRRNSELEKISHTEDHLHLLQIYPTLCSPPHTRNWADVMGPHLSEEAVRRTASENEILFYKKLKTFLETLSKKAQIIAEIKQCGLHAVDVTLDPDSAHPSLILSADGKQLRYTMSELGDCQNEATAPEKLHAQCQKEVFAVGERSGEGHYPTSSLKSEVIVTCDNHLNQETDSTRGQISKSVSVSEPHQTSGHVGSGERSIQHERPESPVPSVLSMTSDSDSMGRGIAFNKDSFISTKDQLERPDSPSSTSLWSDQPENPVISPSENQSCHDASVPGLVPCCICPVKAVKSCLTCCASYCHLHVRQHYTAPALQKHRLVEVAGDVVEQKFCQQHHRELELYCTTDHTYICALCAVMEHSGHKILFNQPEDQVQIQVFF</sequence>
<dbReference type="Pfam" id="PF13765">
    <property type="entry name" value="PRY"/>
    <property type="match status" value="1"/>
</dbReference>
<evidence type="ECO:0000259" key="7">
    <source>
        <dbReference type="PROSITE" id="PS50119"/>
    </source>
</evidence>
<feature type="compositionally biased region" description="Polar residues" evidence="6">
    <location>
        <begin position="361"/>
        <end position="380"/>
    </location>
</feature>
<dbReference type="InterPro" id="IPR058030">
    <property type="entry name" value="TRIM8/14/16/25/29/45/65_CC"/>
</dbReference>
<dbReference type="InterPro" id="IPR043136">
    <property type="entry name" value="B30.2/SPRY_sf"/>
</dbReference>
<dbReference type="Pfam" id="PF00643">
    <property type="entry name" value="zf-B_box"/>
    <property type="match status" value="2"/>
</dbReference>
<feature type="domain" description="B box-type" evidence="7">
    <location>
        <begin position="55"/>
        <end position="95"/>
    </location>
</feature>
<protein>
    <recommendedName>
        <fullName evidence="7">B box-type domain-containing protein</fullName>
    </recommendedName>
</protein>
<dbReference type="CDD" id="cd19769">
    <property type="entry name" value="Bbox2_TRIM16-like"/>
    <property type="match status" value="2"/>
</dbReference>
<reference evidence="8 9" key="1">
    <citation type="submission" date="2020-06" db="EMBL/GenBank/DDBJ databases">
        <authorList>
            <consortium name="Wellcome Sanger Institute Data Sharing"/>
        </authorList>
    </citation>
    <scope>NUCLEOTIDE SEQUENCE [LARGE SCALE GENOMIC DNA]</scope>
</reference>
<keyword evidence="9" id="KW-1185">Reference proteome</keyword>
<reference evidence="8" key="3">
    <citation type="submission" date="2025-09" db="UniProtKB">
        <authorList>
            <consortium name="Ensembl"/>
        </authorList>
    </citation>
    <scope>IDENTIFICATION</scope>
</reference>
<dbReference type="Pfam" id="PF25600">
    <property type="entry name" value="TRIM_CC"/>
    <property type="match status" value="1"/>
</dbReference>
<dbReference type="InterPro" id="IPR006574">
    <property type="entry name" value="PRY"/>
</dbReference>
<dbReference type="PANTHER" id="PTHR25465">
    <property type="entry name" value="B-BOX DOMAIN CONTAINING"/>
    <property type="match status" value="1"/>
</dbReference>
<feature type="compositionally biased region" description="Polar residues" evidence="6">
    <location>
        <begin position="433"/>
        <end position="454"/>
    </location>
</feature>
<dbReference type="InterPro" id="IPR013320">
    <property type="entry name" value="ConA-like_dom_sf"/>
</dbReference>
<evidence type="ECO:0000256" key="5">
    <source>
        <dbReference type="SAM" id="Coils"/>
    </source>
</evidence>
<dbReference type="InterPro" id="IPR000315">
    <property type="entry name" value="Znf_B-box"/>
</dbReference>
<dbReference type="Ensembl" id="ENSDCDT00010003366.1">
    <property type="protein sequence ID" value="ENSDCDP00010003245.1"/>
    <property type="gene ID" value="ENSDCDG00010001497.1"/>
</dbReference>
<dbReference type="PROSITE" id="PS50119">
    <property type="entry name" value="ZF_BBOX"/>
    <property type="match status" value="2"/>
</dbReference>
<dbReference type="SMART" id="SM00336">
    <property type="entry name" value="BBOX"/>
    <property type="match status" value="3"/>
</dbReference>
<dbReference type="Gene3D" id="4.10.830.40">
    <property type="match status" value="2"/>
</dbReference>
<dbReference type="SUPFAM" id="SSF57845">
    <property type="entry name" value="B-box zinc-binding domain"/>
    <property type="match status" value="2"/>
</dbReference>
<dbReference type="SUPFAM" id="SSF49899">
    <property type="entry name" value="Concanavalin A-like lectins/glucanases"/>
    <property type="match status" value="1"/>
</dbReference>
<reference evidence="8" key="2">
    <citation type="submission" date="2025-08" db="UniProtKB">
        <authorList>
            <consortium name="Ensembl"/>
        </authorList>
    </citation>
    <scope>IDENTIFICATION</scope>
</reference>
<proteinExistence type="predicted"/>
<evidence type="ECO:0000256" key="6">
    <source>
        <dbReference type="SAM" id="MobiDB-lite"/>
    </source>
</evidence>
<dbReference type="CDD" id="cd19802">
    <property type="entry name" value="Bbox1_TRIM8-like"/>
    <property type="match status" value="1"/>
</dbReference>
<evidence type="ECO:0000256" key="4">
    <source>
        <dbReference type="PROSITE-ProRule" id="PRU00024"/>
    </source>
</evidence>
<evidence type="ECO:0000313" key="8">
    <source>
        <dbReference type="Ensembl" id="ENSDCDP00010003245.1"/>
    </source>
</evidence>
<evidence type="ECO:0000256" key="3">
    <source>
        <dbReference type="ARBA" id="ARBA00022833"/>
    </source>
</evidence>
<evidence type="ECO:0000256" key="1">
    <source>
        <dbReference type="ARBA" id="ARBA00022723"/>
    </source>
</evidence>
<feature type="coiled-coil region" evidence="5">
    <location>
        <begin position="159"/>
        <end position="197"/>
    </location>
</feature>
<feature type="region of interest" description="Disordered" evidence="6">
    <location>
        <begin position="421"/>
        <end position="454"/>
    </location>
</feature>
<evidence type="ECO:0000313" key="9">
    <source>
        <dbReference type="Proteomes" id="UP000694580"/>
    </source>
</evidence>
<evidence type="ECO:0000256" key="2">
    <source>
        <dbReference type="ARBA" id="ARBA00022771"/>
    </source>
</evidence>
<dbReference type="AlphaFoldDB" id="A0AAY4A5I8"/>
<gene>
    <name evidence="8" type="primary">TRIM8</name>
</gene>
<feature type="domain" description="B box-type" evidence="7">
    <location>
        <begin position="513"/>
        <end position="553"/>
    </location>
</feature>
<dbReference type="Gene3D" id="3.30.160.60">
    <property type="entry name" value="Classic Zinc Finger"/>
    <property type="match status" value="2"/>
</dbReference>
<name>A0AAY4A5I8_9TELE</name>
<dbReference type="InterPro" id="IPR051051">
    <property type="entry name" value="E3_ubiq-ligase_TRIM/RNF"/>
</dbReference>
<accession>A0AAY4A5I8</accession>
<keyword evidence="3" id="KW-0862">Zinc</keyword>
<dbReference type="GeneTree" id="ENSGT01040000240385"/>